<dbReference type="EMBL" id="LAZR01009650">
    <property type="protein sequence ID" value="KKM71367.1"/>
    <property type="molecule type" value="Genomic_DNA"/>
</dbReference>
<name>A0A0F9MQ84_9ZZZZ</name>
<organism evidence="1">
    <name type="scientific">marine sediment metagenome</name>
    <dbReference type="NCBI Taxonomy" id="412755"/>
    <lineage>
        <taxon>unclassified sequences</taxon>
        <taxon>metagenomes</taxon>
        <taxon>ecological metagenomes</taxon>
    </lineage>
</organism>
<reference evidence="1" key="1">
    <citation type="journal article" date="2015" name="Nature">
        <title>Complex archaea that bridge the gap between prokaryotes and eukaryotes.</title>
        <authorList>
            <person name="Spang A."/>
            <person name="Saw J.H."/>
            <person name="Jorgensen S.L."/>
            <person name="Zaremba-Niedzwiedzka K."/>
            <person name="Martijn J."/>
            <person name="Lind A.E."/>
            <person name="van Eijk R."/>
            <person name="Schleper C."/>
            <person name="Guy L."/>
            <person name="Ettema T.J."/>
        </authorList>
    </citation>
    <scope>NUCLEOTIDE SEQUENCE</scope>
</reference>
<dbReference type="AlphaFoldDB" id="A0A0F9MQ84"/>
<gene>
    <name evidence="1" type="ORF">LCGC14_1431310</name>
</gene>
<accession>A0A0F9MQ84</accession>
<proteinExistence type="predicted"/>
<sequence>MKHFKIILETDGSCRTIFVKRMDIIEAYDVSKKIRSKRLLSIVPISYEDYMQGVSLKYSN</sequence>
<evidence type="ECO:0000313" key="1">
    <source>
        <dbReference type="EMBL" id="KKM71367.1"/>
    </source>
</evidence>
<comment type="caution">
    <text evidence="1">The sequence shown here is derived from an EMBL/GenBank/DDBJ whole genome shotgun (WGS) entry which is preliminary data.</text>
</comment>
<protein>
    <submittedName>
        <fullName evidence="1">Uncharacterized protein</fullName>
    </submittedName>
</protein>